<comment type="similarity">
    <text evidence="1 5">Belongs to the eukaryotic ribosomal protein eL31 family.</text>
</comment>
<evidence type="ECO:0000256" key="4">
    <source>
        <dbReference type="ARBA" id="ARBA00035230"/>
    </source>
</evidence>
<keyword evidence="3 5" id="KW-0687">Ribonucleoprotein</keyword>
<dbReference type="GO" id="GO:0002181">
    <property type="term" value="P:cytoplasmic translation"/>
    <property type="evidence" value="ECO:0007669"/>
    <property type="project" value="TreeGrafter"/>
</dbReference>
<accession>A0A832UM30</accession>
<name>A0A832UM30_9ARCH</name>
<dbReference type="Proteomes" id="UP000604391">
    <property type="component" value="Unassembled WGS sequence"/>
</dbReference>
<evidence type="ECO:0000256" key="6">
    <source>
        <dbReference type="SAM" id="MobiDB-lite"/>
    </source>
</evidence>
<comment type="caution">
    <text evidence="7">The sequence shown here is derived from an EMBL/GenBank/DDBJ whole genome shotgun (WGS) entry which is preliminary data.</text>
</comment>
<organism evidence="7 8">
    <name type="scientific">Candidatus Undinarchaeum marinum</name>
    <dbReference type="NCBI Taxonomy" id="2756141"/>
    <lineage>
        <taxon>Archaea</taxon>
        <taxon>Candidatus Undinarchaeota</taxon>
        <taxon>Candidatus Undinarchaeia</taxon>
        <taxon>Candidatus Undinarchaeales</taxon>
        <taxon>Candidatus Undinarchaeaceae</taxon>
        <taxon>Candidatus Undinarchaeum</taxon>
    </lineage>
</organism>
<evidence type="ECO:0000256" key="3">
    <source>
        <dbReference type="ARBA" id="ARBA00023274"/>
    </source>
</evidence>
<protein>
    <recommendedName>
        <fullName evidence="4 5">Large ribosomal subunit protein eL31</fullName>
    </recommendedName>
</protein>
<dbReference type="InterPro" id="IPR000054">
    <property type="entry name" value="Ribosomal_eL31"/>
</dbReference>
<reference evidence="7 8" key="1">
    <citation type="journal article" name="Nat. Commun.">
        <title>Undinarchaeota illuminate DPANN phylogeny and the impact of gene transfer on archaeal evolution.</title>
        <authorList>
            <person name="Dombrowski N."/>
            <person name="Williams T.A."/>
            <person name="Sun J."/>
            <person name="Woodcroft B.J."/>
            <person name="Lee J.H."/>
            <person name="Minh B.Q."/>
            <person name="Rinke C."/>
            <person name="Spang A."/>
        </authorList>
    </citation>
    <scope>NUCLEOTIDE SEQUENCE [LARGE SCALE GENOMIC DNA]</scope>
    <source>
        <strain evidence="7">MAG_bin17</strain>
    </source>
</reference>
<dbReference type="NCBIfam" id="NF002258">
    <property type="entry name" value="PRK01192.1-1"/>
    <property type="match status" value="1"/>
</dbReference>
<gene>
    <name evidence="5" type="primary">rpl31e</name>
    <name evidence="7" type="ORF">H1011_02725</name>
</gene>
<dbReference type="Pfam" id="PF01198">
    <property type="entry name" value="Ribosomal_L31e"/>
    <property type="match status" value="1"/>
</dbReference>
<dbReference type="SUPFAM" id="SSF54575">
    <property type="entry name" value="Ribosomal protein L31e"/>
    <property type="match status" value="1"/>
</dbReference>
<dbReference type="GO" id="GO:0022625">
    <property type="term" value="C:cytosolic large ribosomal subunit"/>
    <property type="evidence" value="ECO:0007669"/>
    <property type="project" value="TreeGrafter"/>
</dbReference>
<dbReference type="EMBL" id="DVAD01000014">
    <property type="protein sequence ID" value="HIJ99713.1"/>
    <property type="molecule type" value="Genomic_DNA"/>
</dbReference>
<dbReference type="GO" id="GO:0003735">
    <property type="term" value="F:structural constituent of ribosome"/>
    <property type="evidence" value="ECO:0007669"/>
    <property type="project" value="InterPro"/>
</dbReference>
<evidence type="ECO:0000313" key="8">
    <source>
        <dbReference type="Proteomes" id="UP000604391"/>
    </source>
</evidence>
<evidence type="ECO:0000256" key="1">
    <source>
        <dbReference type="ARBA" id="ARBA00010808"/>
    </source>
</evidence>
<evidence type="ECO:0000256" key="5">
    <source>
        <dbReference type="HAMAP-Rule" id="MF_00410"/>
    </source>
</evidence>
<dbReference type="PANTHER" id="PTHR10956">
    <property type="entry name" value="60S RIBOSOMAL PROTEIN L31"/>
    <property type="match status" value="1"/>
</dbReference>
<keyword evidence="8" id="KW-1185">Reference proteome</keyword>
<dbReference type="AlphaFoldDB" id="A0A832UM30"/>
<dbReference type="SMART" id="SM01380">
    <property type="entry name" value="Ribosomal_L31e"/>
    <property type="match status" value="1"/>
</dbReference>
<dbReference type="HAMAP" id="MF_00410">
    <property type="entry name" value="Ribosomal_eL31"/>
    <property type="match status" value="1"/>
</dbReference>
<keyword evidence="2 5" id="KW-0689">Ribosomal protein</keyword>
<feature type="region of interest" description="Disordered" evidence="6">
    <location>
        <begin position="1"/>
        <end position="49"/>
    </location>
</feature>
<evidence type="ECO:0000256" key="2">
    <source>
        <dbReference type="ARBA" id="ARBA00022980"/>
    </source>
</evidence>
<dbReference type="PANTHER" id="PTHR10956:SF0">
    <property type="entry name" value="60S RIBOSOMAL PROTEIN L31"/>
    <property type="match status" value="1"/>
</dbReference>
<dbReference type="InterPro" id="IPR023621">
    <property type="entry name" value="Ribosomal_eL31_dom_sf"/>
</dbReference>
<sequence>MAETTKKDTKTAKKAEKAEKPEKLEEAETAKAEEVPKKQKKSKEEEPVEEFKAVLTRVYTIPLRKQYNTTSKAKDASKRVRSYIEQHIKPTAIYIDPELNEKIWKRGYKKSPASIRVSVEKNKEGFARVSLRKSK</sequence>
<proteinExistence type="inferred from homology"/>
<evidence type="ECO:0000313" key="7">
    <source>
        <dbReference type="EMBL" id="HIJ99713.1"/>
    </source>
</evidence>
<dbReference type="Gene3D" id="3.10.440.10">
    <property type="match status" value="1"/>
</dbReference>